<evidence type="ECO:0000256" key="1">
    <source>
        <dbReference type="ARBA" id="ARBA00004123"/>
    </source>
</evidence>
<evidence type="ECO:0000256" key="23">
    <source>
        <dbReference type="ARBA" id="ARBA00051722"/>
    </source>
</evidence>
<keyword evidence="19" id="KW-0804">Transcription</keyword>
<dbReference type="GO" id="GO:0000978">
    <property type="term" value="F:RNA polymerase II cis-regulatory region sequence-specific DNA binding"/>
    <property type="evidence" value="ECO:0007669"/>
    <property type="project" value="TreeGrafter"/>
</dbReference>
<dbReference type="PROSITE" id="PS51507">
    <property type="entry name" value="IRF_2"/>
    <property type="match status" value="1"/>
</dbReference>
<evidence type="ECO:0000256" key="9">
    <source>
        <dbReference type="ARBA" id="ARBA00022692"/>
    </source>
</evidence>
<evidence type="ECO:0000256" key="15">
    <source>
        <dbReference type="ARBA" id="ARBA00023125"/>
    </source>
</evidence>
<keyword evidence="16" id="KW-0496">Mitochondrion</keyword>
<evidence type="ECO:0000256" key="13">
    <source>
        <dbReference type="ARBA" id="ARBA00022989"/>
    </source>
</evidence>
<organism evidence="29 30">
    <name type="scientific">Synaphobranchus kaupii</name>
    <name type="common">Kaup's arrowtooth eel</name>
    <dbReference type="NCBI Taxonomy" id="118154"/>
    <lineage>
        <taxon>Eukaryota</taxon>
        <taxon>Metazoa</taxon>
        <taxon>Chordata</taxon>
        <taxon>Craniata</taxon>
        <taxon>Vertebrata</taxon>
        <taxon>Euteleostomi</taxon>
        <taxon>Actinopterygii</taxon>
        <taxon>Neopterygii</taxon>
        <taxon>Teleostei</taxon>
        <taxon>Anguilliformes</taxon>
        <taxon>Synaphobranchidae</taxon>
        <taxon>Synaphobranchus</taxon>
    </lineage>
</organism>
<dbReference type="GO" id="GO:0006123">
    <property type="term" value="P:mitochondrial electron transport, cytochrome c to oxygen"/>
    <property type="evidence" value="ECO:0007669"/>
    <property type="project" value="InterPro"/>
</dbReference>
<dbReference type="InterPro" id="IPR004203">
    <property type="entry name" value="Cyt_c_oxidase_su4_fam"/>
</dbReference>
<dbReference type="GO" id="GO:1990782">
    <property type="term" value="F:protein tyrosine kinase binding"/>
    <property type="evidence" value="ECO:0007669"/>
    <property type="project" value="UniProtKB-ARBA"/>
</dbReference>
<evidence type="ECO:0000256" key="20">
    <source>
        <dbReference type="ARBA" id="ARBA00023242"/>
    </source>
</evidence>
<feature type="domain" description="IRF tryptophan pentad repeat" evidence="28">
    <location>
        <begin position="428"/>
        <end position="535"/>
    </location>
</feature>
<dbReference type="GO" id="GO:0005743">
    <property type="term" value="C:mitochondrial inner membrane"/>
    <property type="evidence" value="ECO:0007669"/>
    <property type="project" value="UniProtKB-SubCell"/>
</dbReference>
<dbReference type="Gene3D" id="2.60.200.10">
    <property type="match status" value="1"/>
</dbReference>
<dbReference type="Pfam" id="PF02936">
    <property type="entry name" value="COX4"/>
    <property type="match status" value="1"/>
</dbReference>
<dbReference type="InterPro" id="IPR019471">
    <property type="entry name" value="Interferon_reg_factor-3"/>
</dbReference>
<evidence type="ECO:0000256" key="14">
    <source>
        <dbReference type="ARBA" id="ARBA00023015"/>
    </source>
</evidence>
<dbReference type="InterPro" id="IPR036639">
    <property type="entry name" value="Cyt_c_oxidase_su4_sf"/>
</dbReference>
<dbReference type="FunFam" id="2.60.200.10:FF:000013">
    <property type="entry name" value="Interferon regulatory factor 8"/>
    <property type="match status" value="1"/>
</dbReference>
<dbReference type="PRINTS" id="PR00267">
    <property type="entry name" value="INTFRNREGFCT"/>
</dbReference>
<evidence type="ECO:0000256" key="8">
    <source>
        <dbReference type="ARBA" id="ARBA00022490"/>
    </source>
</evidence>
<keyword evidence="14" id="KW-0805">Transcription regulation</keyword>
<dbReference type="GO" id="GO:0004725">
    <property type="term" value="F:protein tyrosine phosphatase activity"/>
    <property type="evidence" value="ECO:0007669"/>
    <property type="project" value="UniProtKB-EC"/>
</dbReference>
<dbReference type="SMART" id="SM01243">
    <property type="entry name" value="IRF-3"/>
    <property type="match status" value="1"/>
</dbReference>
<evidence type="ECO:0000313" key="30">
    <source>
        <dbReference type="Proteomes" id="UP001152622"/>
    </source>
</evidence>
<evidence type="ECO:0000256" key="22">
    <source>
        <dbReference type="ARBA" id="ARBA00048336"/>
    </source>
</evidence>
<comment type="subcellular location">
    <subcellularLocation>
        <location evidence="3">Cytoplasm</location>
    </subcellularLocation>
    <subcellularLocation>
        <location evidence="2">Mitochondrion inner membrane</location>
        <topology evidence="2">Single-pass membrane protein</topology>
    </subcellularLocation>
    <subcellularLocation>
        <location evidence="1">Nucleus</location>
    </subcellularLocation>
</comment>
<dbReference type="Proteomes" id="UP001152622">
    <property type="component" value="Chromosome 13"/>
</dbReference>
<evidence type="ECO:0000256" key="21">
    <source>
        <dbReference type="ARBA" id="ARBA00047761"/>
    </source>
</evidence>
<dbReference type="GO" id="GO:0050860">
    <property type="term" value="P:negative regulation of T cell receptor signaling pathway"/>
    <property type="evidence" value="ECO:0007669"/>
    <property type="project" value="UniProtKB-ARBA"/>
</dbReference>
<dbReference type="SUPFAM" id="SSF46785">
    <property type="entry name" value="Winged helix' DNA-binding domain"/>
    <property type="match status" value="1"/>
</dbReference>
<feature type="domain" description="Tyrosine specific protein phosphatases" evidence="27">
    <location>
        <begin position="278"/>
        <end position="352"/>
    </location>
</feature>
<dbReference type="GO" id="GO:0000981">
    <property type="term" value="F:DNA-binding transcription factor activity, RNA polymerase II-specific"/>
    <property type="evidence" value="ECO:0007669"/>
    <property type="project" value="TreeGrafter"/>
</dbReference>
<name>A0A9Q1IL10_SYNKA</name>
<dbReference type="FunFam" id="1.10.10.10:FF:000041">
    <property type="entry name" value="Interferon regulatory factor 4"/>
    <property type="match status" value="1"/>
</dbReference>
<dbReference type="SMART" id="SM00195">
    <property type="entry name" value="DSPc"/>
    <property type="match status" value="1"/>
</dbReference>
<evidence type="ECO:0000256" key="2">
    <source>
        <dbReference type="ARBA" id="ARBA00004434"/>
    </source>
</evidence>
<keyword evidence="15" id="KW-0238">DNA-binding</keyword>
<dbReference type="InterPro" id="IPR020422">
    <property type="entry name" value="TYR_PHOSPHATASE_DUAL_dom"/>
</dbReference>
<comment type="subunit">
    <text evidence="7">Component of the cytochrome c oxidase (complex IV, CIV), a multisubunit enzyme composed of 14 subunits. The complex is composed of a catalytic core of 3 subunits MT-CO1, MT-CO2 and MT-CO3, encoded in the mitochondrial DNA, and 11 supernumerary subunits COX4I, COX5A, COX5B, COX6A, COX6B, COX6C, COX7A, COX7B, COX7C, COX8 and NDUFA4, which are encoded in the nuclear genome. The complex exists as a monomer or a dimer and forms supercomplexes (SCs) in the inner mitochondrial membrane with NADH-ubiquinone oxidoreductase (complex I, CI) and ubiquinol-cytochrome c oxidoreductase (cytochrome b-c1 complex, complex III, CIII), resulting in different assemblies (supercomplex SCI(1)III(2)IV(1) and megacomplex MCI(2)III(2)IV(2)).</text>
</comment>
<comment type="caution">
    <text evidence="29">The sequence shown here is derived from an EMBL/GenBank/DDBJ whole genome shotgun (WGS) entry which is preliminary data.</text>
</comment>
<dbReference type="FunFam" id="1.10.442.10:FF:000001">
    <property type="entry name" value="Cytochrome c oxidase subunit 4 isoform 1"/>
    <property type="match status" value="1"/>
</dbReference>
<feature type="domain" description="Tyrosine-protein phosphatase" evidence="26">
    <location>
        <begin position="217"/>
        <end position="357"/>
    </location>
</feature>
<dbReference type="PROSITE" id="PS00601">
    <property type="entry name" value="IRF_1"/>
    <property type="match status" value="1"/>
</dbReference>
<dbReference type="InterPro" id="IPR017855">
    <property type="entry name" value="SMAD-like_dom_sf"/>
</dbReference>
<dbReference type="Pfam" id="PF00605">
    <property type="entry name" value="IRF"/>
    <property type="match status" value="1"/>
</dbReference>
<dbReference type="Gene3D" id="1.10.10.10">
    <property type="entry name" value="Winged helix-like DNA-binding domain superfamily/Winged helix DNA-binding domain"/>
    <property type="match status" value="1"/>
</dbReference>
<evidence type="ECO:0000256" key="25">
    <source>
        <dbReference type="SAM" id="Phobius"/>
    </source>
</evidence>
<sequence length="849" mass="97016">MSAGERMLATKAFRVLGKRAISTSVCLRGGHGVAKVEDYTLPTYFDRPENPLPDIKFVQNLSPEQKSLKEKEKGSWATLSNEEKIALYRISFKQSFAEMAKGTGEWKSVVAGMFFFIGLTGLIVAWQRKYVYGDVPSTFSQDHKERELQRMLDMRINPVEGFSDKWDYENKQWKKEICENVARRLLLQYRTILCRLTFEVCVSKKLAPLSSEVMGNGMTKVVDGLCLGNIRDSENKDGLSKNGITHILSVYNNAKPVLEDKTYLCIQAADSSSQNLLQHFKECIRFIHESRLNGGGCLVHCLAGVSRSTTVVVAYLMTVTNYSWEECLSAVKAVRSFVGPNFGFQQQLQEFQMTLVSEYRVWLQQSYSPNLFKDQEQVGELLRQYEEQQQKEQQKNGDQRWVNQATARVNFLWKVHATAKEMTVNPGGRRLRQWLIEQIHSNLYAGLLWEDEEQTMFRIPWKHAGKQDYNQEIDASIFKAWAVFKGKFKEGDKAEPATWKTRLRCALNKSPDFEEVTDRSQLDISEPYKVYRIVPEEEQKTGKSTATMNGSDVTDMECSSAELEELIKSSSEDYQPILKRSHSPPQDTCRSQPTQEWWSQGSLNSVLLNADPTPAGSFNSAFSQMMITFFYGGKMVGSTLTTHGEGCRISLFQPPVVNEMLYGPDSLQNVRFPPVEMIEHDRQRHVTRKLFSHLERGVLVRANREGIFIKRLCQSRVFWSGLCTQYSPGPSKLDRDAVVKIFDTSRFLQALQLYQDGQYPTPDPTVTLCFGEEFHDISTAKNKLIIVQITPVNCQQLLDAVNARRSQYSSGNMQISDETQNDQLARIFQDLCSYNAPQRCFRENIPITV</sequence>
<dbReference type="GO" id="GO:0004722">
    <property type="term" value="F:protein serine/threonine phosphatase activity"/>
    <property type="evidence" value="ECO:0007669"/>
    <property type="project" value="UniProtKB-EC"/>
</dbReference>
<keyword evidence="30" id="KW-1185">Reference proteome</keyword>
<dbReference type="GO" id="GO:0007165">
    <property type="term" value="P:signal transduction"/>
    <property type="evidence" value="ECO:0007669"/>
    <property type="project" value="UniProtKB-ARBA"/>
</dbReference>
<dbReference type="InterPro" id="IPR000340">
    <property type="entry name" value="Dual-sp_phosphatase_cat-dom"/>
</dbReference>
<dbReference type="GO" id="GO:0045944">
    <property type="term" value="P:positive regulation of transcription by RNA polymerase II"/>
    <property type="evidence" value="ECO:0007669"/>
    <property type="project" value="UniProtKB-ARBA"/>
</dbReference>
<dbReference type="PROSITE" id="PS00383">
    <property type="entry name" value="TYR_PHOSPHATASE_1"/>
    <property type="match status" value="1"/>
</dbReference>
<dbReference type="GO" id="GO:0071363">
    <property type="term" value="P:cellular response to growth factor stimulus"/>
    <property type="evidence" value="ECO:0007669"/>
    <property type="project" value="UniProtKB-ARBA"/>
</dbReference>
<dbReference type="InterPro" id="IPR001346">
    <property type="entry name" value="Interferon_reg_fact_DNA-bd_dom"/>
</dbReference>
<evidence type="ECO:0000256" key="18">
    <source>
        <dbReference type="ARBA" id="ARBA00023159"/>
    </source>
</evidence>
<evidence type="ECO:0000256" key="6">
    <source>
        <dbReference type="ARBA" id="ARBA00008601"/>
    </source>
</evidence>
<evidence type="ECO:0000256" key="3">
    <source>
        <dbReference type="ARBA" id="ARBA00004496"/>
    </source>
</evidence>
<keyword evidence="18" id="KW-0010">Activator</keyword>
<evidence type="ECO:0000256" key="24">
    <source>
        <dbReference type="ARBA" id="ARBA00059358"/>
    </source>
</evidence>
<dbReference type="CDD" id="cd00103">
    <property type="entry name" value="IRF"/>
    <property type="match status" value="1"/>
</dbReference>
<dbReference type="InterPro" id="IPR000387">
    <property type="entry name" value="Tyr_Pase_dom"/>
</dbReference>
<dbReference type="SMART" id="SM00348">
    <property type="entry name" value="IRF"/>
    <property type="match status" value="1"/>
</dbReference>
<keyword evidence="11" id="KW-0378">Hydrolase</keyword>
<dbReference type="SUPFAM" id="SSF52799">
    <property type="entry name" value="(Phosphotyrosine protein) phosphatases II"/>
    <property type="match status" value="1"/>
</dbReference>
<comment type="similarity">
    <text evidence="5">Belongs to the cytochrome c oxidase IV family.</text>
</comment>
<dbReference type="InterPro" id="IPR036388">
    <property type="entry name" value="WH-like_DNA-bd_sf"/>
</dbReference>
<evidence type="ECO:0000256" key="4">
    <source>
        <dbReference type="ARBA" id="ARBA00004673"/>
    </source>
</evidence>
<dbReference type="OrthoDB" id="9922389at2759"/>
<proteinExistence type="inferred from homology"/>
<dbReference type="Pfam" id="PF00782">
    <property type="entry name" value="DSPc"/>
    <property type="match status" value="1"/>
</dbReference>
<keyword evidence="17 25" id="KW-0472">Membrane</keyword>
<evidence type="ECO:0000256" key="16">
    <source>
        <dbReference type="ARBA" id="ARBA00023128"/>
    </source>
</evidence>
<feature type="transmembrane region" description="Helical" evidence="25">
    <location>
        <begin position="109"/>
        <end position="126"/>
    </location>
</feature>
<dbReference type="GO" id="GO:0002376">
    <property type="term" value="P:immune system process"/>
    <property type="evidence" value="ECO:0007669"/>
    <property type="project" value="TreeGrafter"/>
</dbReference>
<comment type="function">
    <text evidence="24">Activates the Jnk signaling pathway. Dephosphorylates and deactivates p38 and stress-activated protein kinase/c-Jun N-terminal kinase (SAPK/JNK).</text>
</comment>
<evidence type="ECO:0000313" key="29">
    <source>
        <dbReference type="EMBL" id="KAJ8343753.1"/>
    </source>
</evidence>
<dbReference type="GO" id="GO:0045277">
    <property type="term" value="C:respiratory chain complex IV"/>
    <property type="evidence" value="ECO:0007669"/>
    <property type="project" value="InterPro"/>
</dbReference>
<dbReference type="SUPFAM" id="SSF49879">
    <property type="entry name" value="SMAD/FHA domain"/>
    <property type="match status" value="1"/>
</dbReference>
<evidence type="ECO:0000256" key="10">
    <source>
        <dbReference type="ARBA" id="ARBA00022792"/>
    </source>
</evidence>
<dbReference type="EMBL" id="JAINUF010000013">
    <property type="protein sequence ID" value="KAJ8343753.1"/>
    <property type="molecule type" value="Genomic_DNA"/>
</dbReference>
<evidence type="ECO:0000256" key="11">
    <source>
        <dbReference type="ARBA" id="ARBA00022801"/>
    </source>
</evidence>
<evidence type="ECO:0000259" key="28">
    <source>
        <dbReference type="PROSITE" id="PS51507"/>
    </source>
</evidence>
<dbReference type="GO" id="GO:0030155">
    <property type="term" value="P:regulation of cell adhesion"/>
    <property type="evidence" value="ECO:0007669"/>
    <property type="project" value="UniProtKB-ARBA"/>
</dbReference>
<dbReference type="PROSITE" id="PS50054">
    <property type="entry name" value="TYR_PHOSPHATASE_DUAL"/>
    <property type="match status" value="1"/>
</dbReference>
<dbReference type="InterPro" id="IPR016130">
    <property type="entry name" value="Tyr_Pase_AS"/>
</dbReference>
<evidence type="ECO:0000256" key="7">
    <source>
        <dbReference type="ARBA" id="ARBA00011485"/>
    </source>
</evidence>
<dbReference type="Pfam" id="PF10401">
    <property type="entry name" value="IRF-3"/>
    <property type="match status" value="1"/>
</dbReference>
<dbReference type="SUPFAM" id="SSF81406">
    <property type="entry name" value="Mitochondrial cytochrome c oxidase subunit IV"/>
    <property type="match status" value="1"/>
</dbReference>
<keyword evidence="10" id="KW-0999">Mitochondrion inner membrane</keyword>
<dbReference type="PANTHER" id="PTHR11949">
    <property type="entry name" value="INTERFERON REGULATORY FACTOR"/>
    <property type="match status" value="1"/>
</dbReference>
<keyword evidence="12" id="KW-0904">Protein phosphatase</keyword>
<dbReference type="InterPro" id="IPR019817">
    <property type="entry name" value="Interferon_reg_fac_CS"/>
</dbReference>
<evidence type="ECO:0000256" key="19">
    <source>
        <dbReference type="ARBA" id="ARBA00023163"/>
    </source>
</evidence>
<dbReference type="Gene3D" id="3.90.190.10">
    <property type="entry name" value="Protein tyrosine phosphatase superfamily"/>
    <property type="match status" value="1"/>
</dbReference>
<dbReference type="InterPro" id="IPR036390">
    <property type="entry name" value="WH_DNA-bd_sf"/>
</dbReference>
<dbReference type="AlphaFoldDB" id="A0A9Q1IL10"/>
<dbReference type="PROSITE" id="PS50056">
    <property type="entry name" value="TYR_PHOSPHATASE_2"/>
    <property type="match status" value="1"/>
</dbReference>
<dbReference type="InterPro" id="IPR029021">
    <property type="entry name" value="Prot-tyrosine_phosphatase-like"/>
</dbReference>
<comment type="catalytic activity">
    <reaction evidence="22">
        <text>O-phospho-L-threonyl-[protein] + H2O = L-threonyl-[protein] + phosphate</text>
        <dbReference type="Rhea" id="RHEA:47004"/>
        <dbReference type="Rhea" id="RHEA-COMP:11060"/>
        <dbReference type="Rhea" id="RHEA-COMP:11605"/>
        <dbReference type="ChEBI" id="CHEBI:15377"/>
        <dbReference type="ChEBI" id="CHEBI:30013"/>
        <dbReference type="ChEBI" id="CHEBI:43474"/>
        <dbReference type="ChEBI" id="CHEBI:61977"/>
        <dbReference type="EC" id="3.1.3.16"/>
    </reaction>
</comment>
<dbReference type="GO" id="GO:0005634">
    <property type="term" value="C:nucleus"/>
    <property type="evidence" value="ECO:0007669"/>
    <property type="project" value="UniProtKB-SubCell"/>
</dbReference>
<evidence type="ECO:0000256" key="17">
    <source>
        <dbReference type="ARBA" id="ARBA00023136"/>
    </source>
</evidence>
<evidence type="ECO:0000259" key="26">
    <source>
        <dbReference type="PROSITE" id="PS50054"/>
    </source>
</evidence>
<dbReference type="InterPro" id="IPR008984">
    <property type="entry name" value="SMAD_FHA_dom_sf"/>
</dbReference>
<comment type="pathway">
    <text evidence="4">Energy metabolism; oxidative phosphorylation.</text>
</comment>
<reference evidence="29" key="1">
    <citation type="journal article" date="2023" name="Science">
        <title>Genome structures resolve the early diversification of teleost fishes.</title>
        <authorList>
            <person name="Parey E."/>
            <person name="Louis A."/>
            <person name="Montfort J."/>
            <person name="Bouchez O."/>
            <person name="Roques C."/>
            <person name="Iampietro C."/>
            <person name="Lluch J."/>
            <person name="Castinel A."/>
            <person name="Donnadieu C."/>
            <person name="Desvignes T."/>
            <person name="Floi Bucao C."/>
            <person name="Jouanno E."/>
            <person name="Wen M."/>
            <person name="Mejri S."/>
            <person name="Dirks R."/>
            <person name="Jansen H."/>
            <person name="Henkel C."/>
            <person name="Chen W.J."/>
            <person name="Zahm M."/>
            <person name="Cabau C."/>
            <person name="Klopp C."/>
            <person name="Thompson A.W."/>
            <person name="Robinson-Rechavi M."/>
            <person name="Braasch I."/>
            <person name="Lecointre G."/>
            <person name="Bobe J."/>
            <person name="Postlethwait J.H."/>
            <person name="Berthelot C."/>
            <person name="Roest Crollius H."/>
            <person name="Guiguen Y."/>
        </authorList>
    </citation>
    <scope>NUCLEOTIDE SEQUENCE</scope>
    <source>
        <strain evidence="29">WJC10195</strain>
    </source>
</reference>
<evidence type="ECO:0000256" key="5">
    <source>
        <dbReference type="ARBA" id="ARBA00008135"/>
    </source>
</evidence>
<keyword evidence="13 25" id="KW-1133">Transmembrane helix</keyword>
<comment type="catalytic activity">
    <reaction evidence="21">
        <text>O-phospho-L-seryl-[protein] + H2O = L-seryl-[protein] + phosphate</text>
        <dbReference type="Rhea" id="RHEA:20629"/>
        <dbReference type="Rhea" id="RHEA-COMP:9863"/>
        <dbReference type="Rhea" id="RHEA-COMP:11604"/>
        <dbReference type="ChEBI" id="CHEBI:15377"/>
        <dbReference type="ChEBI" id="CHEBI:29999"/>
        <dbReference type="ChEBI" id="CHEBI:43474"/>
        <dbReference type="ChEBI" id="CHEBI:83421"/>
        <dbReference type="EC" id="3.1.3.16"/>
    </reaction>
</comment>
<dbReference type="CDD" id="cd00922">
    <property type="entry name" value="Cyt_c_Oxidase_IV"/>
    <property type="match status" value="1"/>
</dbReference>
<accession>A0A9Q1IL10</accession>
<keyword evidence="20" id="KW-0539">Nucleus</keyword>
<protein>
    <submittedName>
        <fullName evidence="29">Uncharacterized protein</fullName>
    </submittedName>
</protein>
<keyword evidence="8" id="KW-0963">Cytoplasm</keyword>
<gene>
    <name evidence="29" type="ORF">SKAU_G00310820</name>
</gene>
<dbReference type="PANTHER" id="PTHR11949:SF7">
    <property type="entry name" value="INTERFERON REGULATORY FACTOR 8"/>
    <property type="match status" value="1"/>
</dbReference>
<keyword evidence="9 25" id="KW-0812">Transmembrane</keyword>
<dbReference type="Gene3D" id="1.10.442.10">
    <property type="entry name" value="Cytochrome c oxidase subunit IV"/>
    <property type="match status" value="1"/>
</dbReference>
<dbReference type="FunFam" id="3.90.190.10:FF:000048">
    <property type="entry name" value="dual specificity protein phosphatase 22 isoform X1"/>
    <property type="match status" value="1"/>
</dbReference>
<evidence type="ECO:0000256" key="12">
    <source>
        <dbReference type="ARBA" id="ARBA00022912"/>
    </source>
</evidence>
<comment type="similarity">
    <text evidence="6">Belongs to the protein-tyrosine phosphatase family. Non-receptor class dual specificity subfamily.</text>
</comment>
<evidence type="ECO:0000259" key="27">
    <source>
        <dbReference type="PROSITE" id="PS50056"/>
    </source>
</evidence>
<comment type="catalytic activity">
    <reaction evidence="23">
        <text>O-phospho-L-tyrosyl-[protein] + H2O = L-tyrosyl-[protein] + phosphate</text>
        <dbReference type="Rhea" id="RHEA:10684"/>
        <dbReference type="Rhea" id="RHEA-COMP:10136"/>
        <dbReference type="Rhea" id="RHEA-COMP:20101"/>
        <dbReference type="ChEBI" id="CHEBI:15377"/>
        <dbReference type="ChEBI" id="CHEBI:43474"/>
        <dbReference type="ChEBI" id="CHEBI:46858"/>
        <dbReference type="ChEBI" id="CHEBI:61978"/>
        <dbReference type="EC" id="3.1.3.48"/>
    </reaction>
</comment>